<dbReference type="Proteomes" id="UP000194236">
    <property type="component" value="Unassembled WGS sequence"/>
</dbReference>
<name>A0A1Y3BL38_EURMA</name>
<proteinExistence type="predicted"/>
<feature type="compositionally biased region" description="Low complexity" evidence="1">
    <location>
        <begin position="1"/>
        <end position="14"/>
    </location>
</feature>
<keyword evidence="3" id="KW-1185">Reference proteome</keyword>
<protein>
    <submittedName>
        <fullName evidence="2">Uncharacterized protein</fullName>
    </submittedName>
</protein>
<evidence type="ECO:0000256" key="1">
    <source>
        <dbReference type="SAM" id="MobiDB-lite"/>
    </source>
</evidence>
<reference evidence="2 3" key="1">
    <citation type="submission" date="2017-03" db="EMBL/GenBank/DDBJ databases">
        <title>Genome Survey of Euroglyphus maynei.</title>
        <authorList>
            <person name="Arlian L.G."/>
            <person name="Morgan M.S."/>
            <person name="Rider S.D."/>
        </authorList>
    </citation>
    <scope>NUCLEOTIDE SEQUENCE [LARGE SCALE GENOMIC DNA]</scope>
    <source>
        <strain evidence="2">Arlian Lab</strain>
        <tissue evidence="2">Whole body</tissue>
    </source>
</reference>
<accession>A0A1Y3BL38</accession>
<feature type="region of interest" description="Disordered" evidence="1">
    <location>
        <begin position="1"/>
        <end position="55"/>
    </location>
</feature>
<dbReference type="AlphaFoldDB" id="A0A1Y3BL38"/>
<organism evidence="2 3">
    <name type="scientific">Euroglyphus maynei</name>
    <name type="common">Mayne's house dust mite</name>
    <dbReference type="NCBI Taxonomy" id="6958"/>
    <lineage>
        <taxon>Eukaryota</taxon>
        <taxon>Metazoa</taxon>
        <taxon>Ecdysozoa</taxon>
        <taxon>Arthropoda</taxon>
        <taxon>Chelicerata</taxon>
        <taxon>Arachnida</taxon>
        <taxon>Acari</taxon>
        <taxon>Acariformes</taxon>
        <taxon>Sarcoptiformes</taxon>
        <taxon>Astigmata</taxon>
        <taxon>Psoroptidia</taxon>
        <taxon>Analgoidea</taxon>
        <taxon>Pyroglyphidae</taxon>
        <taxon>Pyroglyphinae</taxon>
        <taxon>Euroglyphus</taxon>
    </lineage>
</organism>
<sequence>FAARPAPRGLAGPRQHLPRPGRISGFVTGFRRRPDRVPAGQRADVVSRHDAVQPG</sequence>
<evidence type="ECO:0000313" key="3">
    <source>
        <dbReference type="Proteomes" id="UP000194236"/>
    </source>
</evidence>
<evidence type="ECO:0000313" key="2">
    <source>
        <dbReference type="EMBL" id="OTF81532.1"/>
    </source>
</evidence>
<feature type="compositionally biased region" description="Basic and acidic residues" evidence="1">
    <location>
        <begin position="45"/>
        <end position="55"/>
    </location>
</feature>
<gene>
    <name evidence="2" type="ORF">BLA29_015404</name>
</gene>
<dbReference type="EMBL" id="MUJZ01013139">
    <property type="protein sequence ID" value="OTF81532.1"/>
    <property type="molecule type" value="Genomic_DNA"/>
</dbReference>
<comment type="caution">
    <text evidence="2">The sequence shown here is derived from an EMBL/GenBank/DDBJ whole genome shotgun (WGS) entry which is preliminary data.</text>
</comment>
<feature type="non-terminal residue" evidence="2">
    <location>
        <position position="1"/>
    </location>
</feature>